<feature type="chain" id="PRO_5046555110" evidence="2">
    <location>
        <begin position="20"/>
        <end position="368"/>
    </location>
</feature>
<gene>
    <name evidence="4" type="ORF">ACFFTR_08205</name>
</gene>
<dbReference type="EC" id="3.4.24.-" evidence="4"/>
<evidence type="ECO:0000313" key="5">
    <source>
        <dbReference type="Proteomes" id="UP001589608"/>
    </source>
</evidence>
<proteinExistence type="predicted"/>
<reference evidence="4 5" key="1">
    <citation type="submission" date="2024-09" db="EMBL/GenBank/DDBJ databases">
        <authorList>
            <person name="Sun Q."/>
            <person name="Mori K."/>
        </authorList>
    </citation>
    <scope>NUCLEOTIDE SEQUENCE [LARGE SCALE GENOMIC DNA]</scope>
    <source>
        <strain evidence="4 5">JCM 3307</strain>
    </source>
</reference>
<feature type="compositionally biased region" description="Low complexity" evidence="1">
    <location>
        <begin position="38"/>
        <end position="51"/>
    </location>
</feature>
<name>A0ABV5M2I2_9ACTN</name>
<accession>A0ABV5M2I2</accession>
<dbReference type="InterPro" id="IPR050570">
    <property type="entry name" value="Cell_wall_metabolism_enzyme"/>
</dbReference>
<dbReference type="EMBL" id="JBHMCA010000019">
    <property type="protein sequence ID" value="MFB9443063.1"/>
    <property type="molecule type" value="Genomic_DNA"/>
</dbReference>
<evidence type="ECO:0000259" key="3">
    <source>
        <dbReference type="Pfam" id="PF01551"/>
    </source>
</evidence>
<organism evidence="4 5">
    <name type="scientific">Dactylosporangium vinaceum</name>
    <dbReference type="NCBI Taxonomy" id="53362"/>
    <lineage>
        <taxon>Bacteria</taxon>
        <taxon>Bacillati</taxon>
        <taxon>Actinomycetota</taxon>
        <taxon>Actinomycetes</taxon>
        <taxon>Micromonosporales</taxon>
        <taxon>Micromonosporaceae</taxon>
        <taxon>Dactylosporangium</taxon>
    </lineage>
</organism>
<comment type="caution">
    <text evidence="4">The sequence shown here is derived from an EMBL/GenBank/DDBJ whole genome shotgun (WGS) entry which is preliminary data.</text>
</comment>
<keyword evidence="4" id="KW-0378">Hydrolase</keyword>
<dbReference type="Proteomes" id="UP001589608">
    <property type="component" value="Unassembled WGS sequence"/>
</dbReference>
<dbReference type="PROSITE" id="PS51257">
    <property type="entry name" value="PROKAR_LIPOPROTEIN"/>
    <property type="match status" value="1"/>
</dbReference>
<protein>
    <submittedName>
        <fullName evidence="4">M23 family metallopeptidase</fullName>
        <ecNumber evidence="4">3.4.24.-</ecNumber>
    </submittedName>
</protein>
<dbReference type="RefSeq" id="WP_223099542.1">
    <property type="nucleotide sequence ID" value="NZ_CP061913.1"/>
</dbReference>
<evidence type="ECO:0000256" key="1">
    <source>
        <dbReference type="SAM" id="MobiDB-lite"/>
    </source>
</evidence>
<evidence type="ECO:0000256" key="2">
    <source>
        <dbReference type="SAM" id="SignalP"/>
    </source>
</evidence>
<evidence type="ECO:0000313" key="4">
    <source>
        <dbReference type="EMBL" id="MFB9443063.1"/>
    </source>
</evidence>
<dbReference type="Pfam" id="PF01551">
    <property type="entry name" value="Peptidase_M23"/>
    <property type="match status" value="1"/>
</dbReference>
<dbReference type="PANTHER" id="PTHR21666:SF270">
    <property type="entry name" value="MUREIN HYDROLASE ACTIVATOR ENVC"/>
    <property type="match status" value="1"/>
</dbReference>
<dbReference type="PANTHER" id="PTHR21666">
    <property type="entry name" value="PEPTIDASE-RELATED"/>
    <property type="match status" value="1"/>
</dbReference>
<dbReference type="InterPro" id="IPR011055">
    <property type="entry name" value="Dup_hybrid_motif"/>
</dbReference>
<keyword evidence="5" id="KW-1185">Reference proteome</keyword>
<dbReference type="Gene3D" id="2.70.70.10">
    <property type="entry name" value="Glucose Permease (Domain IIA)"/>
    <property type="match status" value="1"/>
</dbReference>
<feature type="signal peptide" evidence="2">
    <location>
        <begin position="1"/>
        <end position="19"/>
    </location>
</feature>
<keyword evidence="2" id="KW-0732">Signal</keyword>
<dbReference type="CDD" id="cd12797">
    <property type="entry name" value="M23_peptidase"/>
    <property type="match status" value="1"/>
</dbReference>
<sequence length="368" mass="37971">MTGRVLAFAAALVCGIVLACAGLAGVVFTGGSASANCAPVQPASQPAGQPAPSAPSGPFPAVGPWDSTQVGNAATIISVGVQRQLPARAWVIAIATAMQESSLHNTSGGDRDSVGLFQQRPSQGWGTVEQLMDPVYAAGKFYDKLVTIPNWQTLPLTEAAQAVQISALPDAYARWEPDAVTIVQTLTGLTGGLAACGITISAEGWTQPVKAKPGSGFRTADRPTHDGVDLMANRGTPIHAASAGTVSRVRCNATDVRTGQPWGCDRDGDPDLTRGCGWYVDIDHPGGVVTRYCHMLTHPMVAEGQPVAVGQVIGVVGTSGHSSGPHLHYEVHVTTDGSHDHSSASAKDPVWWQAAVGAPLGLEPTTSP</sequence>
<dbReference type="InterPro" id="IPR016047">
    <property type="entry name" value="M23ase_b-sheet_dom"/>
</dbReference>
<feature type="domain" description="M23ase beta-sheet core" evidence="3">
    <location>
        <begin position="224"/>
        <end position="334"/>
    </location>
</feature>
<feature type="region of interest" description="Disordered" evidence="1">
    <location>
        <begin position="38"/>
        <end position="64"/>
    </location>
</feature>
<dbReference type="SUPFAM" id="SSF51261">
    <property type="entry name" value="Duplicated hybrid motif"/>
    <property type="match status" value="1"/>
</dbReference>
<dbReference type="GO" id="GO:0016787">
    <property type="term" value="F:hydrolase activity"/>
    <property type="evidence" value="ECO:0007669"/>
    <property type="project" value="UniProtKB-KW"/>
</dbReference>